<keyword evidence="1" id="KW-1133">Transmembrane helix</keyword>
<evidence type="ECO:0000313" key="2">
    <source>
        <dbReference type="EMBL" id="RGT79799.1"/>
    </source>
</evidence>
<sequence length="102" mass="11308">MRYLLYVISLVINALSCYFMMGLASSLTVVCTITAIYYIESKRAEDTSVFLAIQAFCMIFNIARLVISSITKVNCGDSGIVLSIFVVGIVCVEKMIKVCDRE</sequence>
<dbReference type="AlphaFoldDB" id="A0A412Q1N5"/>
<keyword evidence="1" id="KW-0472">Membrane</keyword>
<feature type="transmembrane region" description="Helical" evidence="1">
    <location>
        <begin position="49"/>
        <end position="67"/>
    </location>
</feature>
<dbReference type="Proteomes" id="UP000284296">
    <property type="component" value="Unassembled WGS sequence"/>
</dbReference>
<feature type="transmembrane region" description="Helical" evidence="1">
    <location>
        <begin position="6"/>
        <end position="37"/>
    </location>
</feature>
<name>A0A412Q1N5_9FIRM</name>
<reference evidence="2 3" key="1">
    <citation type="submission" date="2018-08" db="EMBL/GenBank/DDBJ databases">
        <title>A genome reference for cultivated species of the human gut microbiota.</title>
        <authorList>
            <person name="Zou Y."/>
            <person name="Xue W."/>
            <person name="Luo G."/>
        </authorList>
    </citation>
    <scope>NUCLEOTIDE SEQUENCE [LARGE SCALE GENOMIC DNA]</scope>
    <source>
        <strain evidence="2 3">AF18-16LB</strain>
    </source>
</reference>
<evidence type="ECO:0000313" key="3">
    <source>
        <dbReference type="Proteomes" id="UP000284296"/>
    </source>
</evidence>
<dbReference type="RefSeq" id="WP_118004539.1">
    <property type="nucleotide sequence ID" value="NZ_QRXF01000024.1"/>
</dbReference>
<protein>
    <submittedName>
        <fullName evidence="2">Uncharacterized protein</fullName>
    </submittedName>
</protein>
<organism evidence="2 3">
    <name type="scientific">Agathobacter rectalis</name>
    <dbReference type="NCBI Taxonomy" id="39491"/>
    <lineage>
        <taxon>Bacteria</taxon>
        <taxon>Bacillati</taxon>
        <taxon>Bacillota</taxon>
        <taxon>Clostridia</taxon>
        <taxon>Lachnospirales</taxon>
        <taxon>Lachnospiraceae</taxon>
        <taxon>Agathobacter</taxon>
    </lineage>
</organism>
<accession>A0A412Q1N5</accession>
<gene>
    <name evidence="2" type="ORF">DWX06_11860</name>
</gene>
<comment type="caution">
    <text evidence="2">The sequence shown here is derived from an EMBL/GenBank/DDBJ whole genome shotgun (WGS) entry which is preliminary data.</text>
</comment>
<keyword evidence="1" id="KW-0812">Transmembrane</keyword>
<dbReference type="EMBL" id="QRXG01000023">
    <property type="protein sequence ID" value="RGT79799.1"/>
    <property type="molecule type" value="Genomic_DNA"/>
</dbReference>
<evidence type="ECO:0000256" key="1">
    <source>
        <dbReference type="SAM" id="Phobius"/>
    </source>
</evidence>
<proteinExistence type="predicted"/>